<feature type="transmembrane region" description="Helical" evidence="1">
    <location>
        <begin position="50"/>
        <end position="73"/>
    </location>
</feature>
<comment type="caution">
    <text evidence="2">The sequence shown here is derived from an EMBL/GenBank/DDBJ whole genome shotgun (WGS) entry which is preliminary data.</text>
</comment>
<accession>A0A146FRW7</accession>
<organism evidence="2 3">
    <name type="scientific">Aspergillus kawachii</name>
    <name type="common">White koji mold</name>
    <name type="synonym">Aspergillus awamori var. kawachi</name>
    <dbReference type="NCBI Taxonomy" id="1069201"/>
    <lineage>
        <taxon>Eukaryota</taxon>
        <taxon>Fungi</taxon>
        <taxon>Dikarya</taxon>
        <taxon>Ascomycota</taxon>
        <taxon>Pezizomycotina</taxon>
        <taxon>Eurotiomycetes</taxon>
        <taxon>Eurotiomycetidae</taxon>
        <taxon>Eurotiales</taxon>
        <taxon>Aspergillaceae</taxon>
        <taxon>Aspergillus</taxon>
        <taxon>Aspergillus subgen. Circumdati</taxon>
    </lineage>
</organism>
<keyword evidence="1" id="KW-1133">Transmembrane helix</keyword>
<dbReference type="EMBL" id="BCWF01000024">
    <property type="protein sequence ID" value="GAT27999.1"/>
    <property type="molecule type" value="Genomic_DNA"/>
</dbReference>
<keyword evidence="1" id="KW-0472">Membrane</keyword>
<gene>
    <name evidence="2" type="ORF">RIB2604_02500740</name>
</gene>
<dbReference type="AlphaFoldDB" id="A0A146FRW7"/>
<reference evidence="2 3" key="1">
    <citation type="journal article" date="2016" name="DNA Res.">
        <title>Genome sequence of Aspergillus luchuensis NBRC 4314.</title>
        <authorList>
            <person name="Yamada O."/>
            <person name="Machida M."/>
            <person name="Hosoyama A."/>
            <person name="Goto M."/>
            <person name="Takahashi T."/>
            <person name="Futagami T."/>
            <person name="Yamagata Y."/>
            <person name="Takeuchi M."/>
            <person name="Kobayashi T."/>
            <person name="Koike H."/>
            <person name="Abe K."/>
            <person name="Asai K."/>
            <person name="Arita M."/>
            <person name="Fujita N."/>
            <person name="Fukuda K."/>
            <person name="Higa K."/>
            <person name="Horikawa H."/>
            <person name="Ishikawa T."/>
            <person name="Jinno K."/>
            <person name="Kato Y."/>
            <person name="Kirimura K."/>
            <person name="Mizutani O."/>
            <person name="Nakasone K."/>
            <person name="Sano M."/>
            <person name="Shiraishi Y."/>
            <person name="Tsukahara M."/>
            <person name="Gomi K."/>
        </authorList>
    </citation>
    <scope>NUCLEOTIDE SEQUENCE [LARGE SCALE GENOMIC DNA]</scope>
    <source>
        <strain evidence="2 3">RIB 2604</strain>
    </source>
</reference>
<protein>
    <submittedName>
        <fullName evidence="2">Uncharacterized protein</fullName>
    </submittedName>
</protein>
<evidence type="ECO:0000313" key="3">
    <source>
        <dbReference type="Proteomes" id="UP000075230"/>
    </source>
</evidence>
<evidence type="ECO:0000313" key="2">
    <source>
        <dbReference type="EMBL" id="GAT27999.1"/>
    </source>
</evidence>
<reference evidence="3" key="2">
    <citation type="submission" date="2016-02" db="EMBL/GenBank/DDBJ databases">
        <title>Genome sequencing of Aspergillus luchuensis NBRC 4314.</title>
        <authorList>
            <person name="Yamada O."/>
        </authorList>
    </citation>
    <scope>NUCLEOTIDE SEQUENCE [LARGE SCALE GENOMIC DNA]</scope>
    <source>
        <strain evidence="3">RIB 2604</strain>
    </source>
</reference>
<dbReference type="Proteomes" id="UP000075230">
    <property type="component" value="Unassembled WGS sequence"/>
</dbReference>
<name>A0A146FRW7_ASPKA</name>
<dbReference type="VEuPathDB" id="FungiDB:ASPFODRAFT_68034"/>
<proteinExistence type="predicted"/>
<evidence type="ECO:0000256" key="1">
    <source>
        <dbReference type="SAM" id="Phobius"/>
    </source>
</evidence>
<keyword evidence="1" id="KW-0812">Transmembrane</keyword>
<sequence>MKDAAYCPVDDGSDCRGSSSLDKDESRRVLLSRPFEDHVVHSSPPMSRKYLFFGLFCVVLLMLNTVMLVFNLWTTTPHSRKEGFIQKPTDYWCRYILCFDFFTQILIGPVQCQALKVESFTRNDNSIAPIQNTRVWDRR</sequence>